<reference evidence="1" key="1">
    <citation type="submission" date="2020-11" db="EMBL/GenBank/DDBJ databases">
        <authorList>
            <person name="Tran Van P."/>
        </authorList>
    </citation>
    <scope>NUCLEOTIDE SEQUENCE</scope>
</reference>
<dbReference type="EMBL" id="OB668935">
    <property type="protein sequence ID" value="CAD7234508.1"/>
    <property type="molecule type" value="Genomic_DNA"/>
</dbReference>
<gene>
    <name evidence="1" type="ORF">CTOB1V02_LOCUS12324</name>
</gene>
<organism evidence="1">
    <name type="scientific">Cyprideis torosa</name>
    <dbReference type="NCBI Taxonomy" id="163714"/>
    <lineage>
        <taxon>Eukaryota</taxon>
        <taxon>Metazoa</taxon>
        <taxon>Ecdysozoa</taxon>
        <taxon>Arthropoda</taxon>
        <taxon>Crustacea</taxon>
        <taxon>Oligostraca</taxon>
        <taxon>Ostracoda</taxon>
        <taxon>Podocopa</taxon>
        <taxon>Podocopida</taxon>
        <taxon>Cytherocopina</taxon>
        <taxon>Cytheroidea</taxon>
        <taxon>Cytherideidae</taxon>
        <taxon>Cyprideis</taxon>
    </lineage>
</organism>
<evidence type="ECO:0000313" key="1">
    <source>
        <dbReference type="EMBL" id="CAD7234508.1"/>
    </source>
</evidence>
<sequence length="78" mass="8425">MSNTRAEAGNRLLLPLAAGVAAMFVAPPSLLHPALELTLLYALTLHATLAHLHFGVCVVRQMAQHLNIPVFSIRTKSQ</sequence>
<dbReference type="AlphaFoldDB" id="A0A7R8ZS74"/>
<accession>A0A7R8ZS74</accession>
<proteinExistence type="predicted"/>
<protein>
    <submittedName>
        <fullName evidence="1">Uncharacterized protein</fullName>
    </submittedName>
</protein>
<name>A0A7R8ZS74_9CRUS</name>